<dbReference type="PROSITE" id="PS50006">
    <property type="entry name" value="FHA_DOMAIN"/>
    <property type="match status" value="1"/>
</dbReference>
<dbReference type="PANTHER" id="PTHR23308">
    <property type="entry name" value="NUCLEAR INHIBITOR OF PROTEIN PHOSPHATASE-1"/>
    <property type="match status" value="1"/>
</dbReference>
<dbReference type="Gene3D" id="3.30.2320.60">
    <property type="entry name" value="FhaA, phosphopeptide-binding domain (DUF3662)"/>
    <property type="match status" value="1"/>
</dbReference>
<dbReference type="InterPro" id="IPR000253">
    <property type="entry name" value="FHA_dom"/>
</dbReference>
<feature type="region of interest" description="Disordered" evidence="1">
    <location>
        <begin position="232"/>
        <end position="260"/>
    </location>
</feature>
<name>X0SM35_9ZZZZ</name>
<dbReference type="InterPro" id="IPR042287">
    <property type="entry name" value="FhaA_N_sf"/>
</dbReference>
<evidence type="ECO:0000313" key="3">
    <source>
        <dbReference type="EMBL" id="GAF76206.1"/>
    </source>
</evidence>
<dbReference type="Pfam" id="PF00498">
    <property type="entry name" value="FHA"/>
    <property type="match status" value="1"/>
</dbReference>
<dbReference type="EMBL" id="BARS01005624">
    <property type="protein sequence ID" value="GAF76206.1"/>
    <property type="molecule type" value="Genomic_DNA"/>
</dbReference>
<feature type="domain" description="FHA" evidence="2">
    <location>
        <begin position="162"/>
        <end position="211"/>
    </location>
</feature>
<dbReference type="Gene3D" id="2.60.200.20">
    <property type="match status" value="1"/>
</dbReference>
<proteinExistence type="predicted"/>
<dbReference type="SUPFAM" id="SSF49879">
    <property type="entry name" value="SMAD/FHA domain"/>
    <property type="match status" value="1"/>
</dbReference>
<dbReference type="InterPro" id="IPR050923">
    <property type="entry name" value="Cell_Proc_Reg/RNA_Proc"/>
</dbReference>
<accession>X0SM35</accession>
<reference evidence="3" key="1">
    <citation type="journal article" date="2014" name="Front. Microbiol.">
        <title>High frequency of phylogenetically diverse reductive dehalogenase-homologous genes in deep subseafloor sedimentary metagenomes.</title>
        <authorList>
            <person name="Kawai M."/>
            <person name="Futagami T."/>
            <person name="Toyoda A."/>
            <person name="Takaki Y."/>
            <person name="Nishi S."/>
            <person name="Hori S."/>
            <person name="Arai W."/>
            <person name="Tsubouchi T."/>
            <person name="Morono Y."/>
            <person name="Uchiyama I."/>
            <person name="Ito T."/>
            <person name="Fujiyama A."/>
            <person name="Inagaki F."/>
            <person name="Takami H."/>
        </authorList>
    </citation>
    <scope>NUCLEOTIDE SEQUENCE</scope>
    <source>
        <strain evidence="3">Expedition CK06-06</strain>
    </source>
</reference>
<organism evidence="3">
    <name type="scientific">marine sediment metagenome</name>
    <dbReference type="NCBI Taxonomy" id="412755"/>
    <lineage>
        <taxon>unclassified sequences</taxon>
        <taxon>metagenomes</taxon>
        <taxon>ecological metagenomes</taxon>
    </lineage>
</organism>
<dbReference type="SMART" id="SM00240">
    <property type="entry name" value="FHA"/>
    <property type="match status" value="1"/>
</dbReference>
<dbReference type="AlphaFoldDB" id="X0SM35"/>
<dbReference type="CDD" id="cd00060">
    <property type="entry name" value="FHA"/>
    <property type="match status" value="1"/>
</dbReference>
<dbReference type="InterPro" id="IPR022128">
    <property type="entry name" value="FhaA_N"/>
</dbReference>
<gene>
    <name evidence="3" type="ORF">S01H1_11030</name>
</gene>
<dbReference type="InterPro" id="IPR008984">
    <property type="entry name" value="SMAD_FHA_dom_sf"/>
</dbReference>
<evidence type="ECO:0000259" key="2">
    <source>
        <dbReference type="PROSITE" id="PS50006"/>
    </source>
</evidence>
<feature type="compositionally biased region" description="Basic and acidic residues" evidence="1">
    <location>
        <begin position="234"/>
        <end position="246"/>
    </location>
</feature>
<dbReference type="Pfam" id="PF12401">
    <property type="entry name" value="FhaA_N"/>
    <property type="match status" value="1"/>
</dbReference>
<sequence>MTNQIAHFEQLVERLVEGSLSRLFAGRLRAPEIVAQLARALEDNAQEGQAPDRFWIYLYPGDRESLLETEPALERLLGKKVLQLARMADLDLASDPVVVLIPRPGVSPGSIVVSATGGDRADQQTRTLDPGTLCTKPGKESDDEYYLIVDGQRHIPLTQPICTLGRDLDCDVVLGDPRVSRRHAQLRWRFGRHVLYDLGSSGGTIVNGRAITEAALDPGDVFSLGGADIIYGRDPQDQAPRSERDTPSGWAGSTRAFDSP</sequence>
<protein>
    <recommendedName>
        <fullName evidence="2">FHA domain-containing protein</fullName>
    </recommendedName>
</protein>
<evidence type="ECO:0000256" key="1">
    <source>
        <dbReference type="SAM" id="MobiDB-lite"/>
    </source>
</evidence>
<comment type="caution">
    <text evidence="3">The sequence shown here is derived from an EMBL/GenBank/DDBJ whole genome shotgun (WGS) entry which is preliminary data.</text>
</comment>